<dbReference type="OrthoDB" id="273917at2759"/>
<feature type="region of interest" description="Disordered" evidence="1">
    <location>
        <begin position="1"/>
        <end position="24"/>
    </location>
</feature>
<protein>
    <submittedName>
        <fullName evidence="3">Unnamed protein product</fullName>
    </submittedName>
</protein>
<gene>
    <name evidence="3" type="ORF">Pfra01_002989700</name>
</gene>
<keyword evidence="4" id="KW-1185">Reference proteome</keyword>
<dbReference type="GO" id="GO:0005730">
    <property type="term" value="C:nucleolus"/>
    <property type="evidence" value="ECO:0007669"/>
    <property type="project" value="TreeGrafter"/>
</dbReference>
<comment type="caution">
    <text evidence="3">The sequence shown here is derived from an EMBL/GenBank/DDBJ whole genome shotgun (WGS) entry which is preliminary data.</text>
</comment>
<dbReference type="AlphaFoldDB" id="A0A9W6YIX3"/>
<reference evidence="3" key="1">
    <citation type="submission" date="2023-04" db="EMBL/GenBank/DDBJ databases">
        <title>Phytophthora fragariaefolia NBRC 109709.</title>
        <authorList>
            <person name="Ichikawa N."/>
            <person name="Sato H."/>
            <person name="Tonouchi N."/>
        </authorList>
    </citation>
    <scope>NUCLEOTIDE SEQUENCE</scope>
    <source>
        <strain evidence="3">NBRC 109709</strain>
    </source>
</reference>
<dbReference type="InterPro" id="IPR054708">
    <property type="entry name" value="MTPAP-like_central"/>
</dbReference>
<accession>A0A9W6YIX3</accession>
<sequence>MAERQEAHKDYDAPQGAGLDASQCGEIDAPQGAVLGAAQGTGLGQGNEELRRHRDNAAHDARVAGLPPQLRLDTQWNAAPTSVVLYGMGAQYAEYTRATVDKMAVHIEQMIANVRASVLTLWPQPQVETFGSYSTGIWLARSDVDLVILDAAGVSDSEMTAEHLKELAKAHVHSAWAFFL</sequence>
<dbReference type="Proteomes" id="UP001165121">
    <property type="component" value="Unassembled WGS sequence"/>
</dbReference>
<organism evidence="3 4">
    <name type="scientific">Phytophthora fragariaefolia</name>
    <dbReference type="NCBI Taxonomy" id="1490495"/>
    <lineage>
        <taxon>Eukaryota</taxon>
        <taxon>Sar</taxon>
        <taxon>Stramenopiles</taxon>
        <taxon>Oomycota</taxon>
        <taxon>Peronosporomycetes</taxon>
        <taxon>Peronosporales</taxon>
        <taxon>Peronosporaceae</taxon>
        <taxon>Phytophthora</taxon>
    </lineage>
</organism>
<dbReference type="Pfam" id="PF22600">
    <property type="entry name" value="MTPAP-like_central"/>
    <property type="match status" value="1"/>
</dbReference>
<dbReference type="InterPro" id="IPR045862">
    <property type="entry name" value="Trf4-like"/>
</dbReference>
<dbReference type="Gene3D" id="3.30.460.10">
    <property type="entry name" value="Beta Polymerase, domain 2"/>
    <property type="match status" value="1"/>
</dbReference>
<feature type="compositionally biased region" description="Basic and acidic residues" evidence="1">
    <location>
        <begin position="1"/>
        <end position="12"/>
    </location>
</feature>
<dbReference type="InterPro" id="IPR043519">
    <property type="entry name" value="NT_sf"/>
</dbReference>
<name>A0A9W6YIX3_9STRA</name>
<evidence type="ECO:0000313" key="3">
    <source>
        <dbReference type="EMBL" id="GMG16789.1"/>
    </source>
</evidence>
<dbReference type="GO" id="GO:0003729">
    <property type="term" value="F:mRNA binding"/>
    <property type="evidence" value="ECO:0007669"/>
    <property type="project" value="TreeGrafter"/>
</dbReference>
<dbReference type="GO" id="GO:0031123">
    <property type="term" value="P:RNA 3'-end processing"/>
    <property type="evidence" value="ECO:0007669"/>
    <property type="project" value="TreeGrafter"/>
</dbReference>
<evidence type="ECO:0000313" key="4">
    <source>
        <dbReference type="Proteomes" id="UP001165121"/>
    </source>
</evidence>
<dbReference type="SUPFAM" id="SSF81301">
    <property type="entry name" value="Nucleotidyltransferase"/>
    <property type="match status" value="1"/>
</dbReference>
<dbReference type="PANTHER" id="PTHR23092:SF15">
    <property type="entry name" value="INACTIVE NON-CANONICAL POLY(A) RNA POLYMERASE PROTEIN TRF4-2-RELATED"/>
    <property type="match status" value="1"/>
</dbReference>
<dbReference type="GO" id="GO:0043634">
    <property type="term" value="P:polyadenylation-dependent ncRNA catabolic process"/>
    <property type="evidence" value="ECO:0007669"/>
    <property type="project" value="TreeGrafter"/>
</dbReference>
<evidence type="ECO:0000256" key="1">
    <source>
        <dbReference type="SAM" id="MobiDB-lite"/>
    </source>
</evidence>
<dbReference type="GO" id="GO:0031499">
    <property type="term" value="C:TRAMP complex"/>
    <property type="evidence" value="ECO:0007669"/>
    <property type="project" value="TreeGrafter"/>
</dbReference>
<dbReference type="GO" id="GO:1990817">
    <property type="term" value="F:poly(A) RNA polymerase activity"/>
    <property type="evidence" value="ECO:0007669"/>
    <property type="project" value="InterPro"/>
</dbReference>
<evidence type="ECO:0000259" key="2">
    <source>
        <dbReference type="Pfam" id="PF22600"/>
    </source>
</evidence>
<feature type="domain" description="Poly(A) RNA polymerase mitochondrial-like central palm" evidence="2">
    <location>
        <begin position="107"/>
        <end position="173"/>
    </location>
</feature>
<dbReference type="PANTHER" id="PTHR23092">
    <property type="entry name" value="POLY(A) RNA POLYMERASE"/>
    <property type="match status" value="1"/>
</dbReference>
<proteinExistence type="predicted"/>
<dbReference type="EMBL" id="BSXT01018957">
    <property type="protein sequence ID" value="GMG16789.1"/>
    <property type="molecule type" value="Genomic_DNA"/>
</dbReference>